<dbReference type="OMA" id="IRIRYKE"/>
<evidence type="ECO:0000313" key="2">
    <source>
        <dbReference type="Ensembl" id="ENSCSEP00000030500.1"/>
    </source>
</evidence>
<dbReference type="InterPro" id="IPR044884">
    <property type="entry name" value="Ribosomal_mL55_sf"/>
</dbReference>
<dbReference type="GO" id="GO:0005762">
    <property type="term" value="C:mitochondrial large ribosomal subunit"/>
    <property type="evidence" value="ECO:0007669"/>
    <property type="project" value="InterPro"/>
</dbReference>
<dbReference type="GeneTree" id="ENSGT00940000165232"/>
<feature type="chain" id="PRO_5018255802" evidence="1">
    <location>
        <begin position="19"/>
        <end position="139"/>
    </location>
</feature>
<proteinExistence type="predicted"/>
<reference evidence="2" key="3">
    <citation type="submission" date="2025-09" db="UniProtKB">
        <authorList>
            <consortium name="Ensembl"/>
        </authorList>
    </citation>
    <scope>IDENTIFICATION</scope>
</reference>
<dbReference type="Gene3D" id="6.20.130.20">
    <property type="entry name" value="Mitochondrial ribosomal protein L55"/>
    <property type="match status" value="1"/>
</dbReference>
<evidence type="ECO:0000256" key="1">
    <source>
        <dbReference type="SAM" id="SignalP"/>
    </source>
</evidence>
<dbReference type="InParanoid" id="A0A3P8X0Q0"/>
<dbReference type="GO" id="GO:0006412">
    <property type="term" value="P:translation"/>
    <property type="evidence" value="ECO:0007669"/>
    <property type="project" value="TreeGrafter"/>
</dbReference>
<dbReference type="Proteomes" id="UP000265120">
    <property type="component" value="Chromosome 2"/>
</dbReference>
<dbReference type="Pfam" id="PF09776">
    <property type="entry name" value="Mitoc_L55"/>
    <property type="match status" value="1"/>
</dbReference>
<keyword evidence="3" id="KW-1185">Reference proteome</keyword>
<organism evidence="2 3">
    <name type="scientific">Cynoglossus semilaevis</name>
    <name type="common">Tongue sole</name>
    <dbReference type="NCBI Taxonomy" id="244447"/>
    <lineage>
        <taxon>Eukaryota</taxon>
        <taxon>Metazoa</taxon>
        <taxon>Chordata</taxon>
        <taxon>Craniata</taxon>
        <taxon>Vertebrata</taxon>
        <taxon>Euteleostomi</taxon>
        <taxon>Actinopterygii</taxon>
        <taxon>Neopterygii</taxon>
        <taxon>Teleostei</taxon>
        <taxon>Neoteleostei</taxon>
        <taxon>Acanthomorphata</taxon>
        <taxon>Carangaria</taxon>
        <taxon>Pleuronectiformes</taxon>
        <taxon>Pleuronectoidei</taxon>
        <taxon>Cynoglossidae</taxon>
        <taxon>Cynoglossinae</taxon>
        <taxon>Cynoglossus</taxon>
    </lineage>
</organism>
<dbReference type="PANTHER" id="PTHR34095:SF1">
    <property type="entry name" value="LARGE RIBOSOMAL SUBUNIT PROTEIN ML55"/>
    <property type="match status" value="1"/>
</dbReference>
<dbReference type="AlphaFoldDB" id="A0A3P8X0Q0"/>
<dbReference type="Ensembl" id="ENSCSET00000030905.1">
    <property type="protein sequence ID" value="ENSCSEP00000030500.1"/>
    <property type="gene ID" value="ENSCSEG00000019533.1"/>
</dbReference>
<protein>
    <submittedName>
        <fullName evidence="2">Zgc:171480</fullName>
    </submittedName>
</protein>
<reference evidence="2" key="2">
    <citation type="submission" date="2025-08" db="UniProtKB">
        <authorList>
            <consortium name="Ensembl"/>
        </authorList>
    </citation>
    <scope>IDENTIFICATION</scope>
</reference>
<accession>A0A3P8X0Q0</accession>
<evidence type="ECO:0000313" key="3">
    <source>
        <dbReference type="Proteomes" id="UP000265120"/>
    </source>
</evidence>
<dbReference type="GO" id="GO:0003735">
    <property type="term" value="F:structural constituent of ribosome"/>
    <property type="evidence" value="ECO:0007669"/>
    <property type="project" value="InterPro"/>
</dbReference>
<dbReference type="PANTHER" id="PTHR34095">
    <property type="entry name" value="39S RIBOSOMAL PROTEIN L55, MITOCHONDRIAL"/>
    <property type="match status" value="1"/>
</dbReference>
<name>A0A3P8X0Q0_CYNSE</name>
<dbReference type="InterPro" id="IPR018615">
    <property type="entry name" value="Ribosomal_mL55"/>
</dbReference>
<keyword evidence="1" id="KW-0732">Signal</keyword>
<dbReference type="FunCoup" id="A0A3P8X0Q0">
    <property type="interactions" value="880"/>
</dbReference>
<sequence length="139" mass="16502">MAANMFVWRLCFLHNTISISVFPDRCVRSVLPLCVQASSFHTHTAQFNSNRTSIACHSQRKFERLYPLLLVRPDGSTINIRYKEPKRIFLMPVDISTLSESDRRLRLKKREVKKTTKEKVVKYEDDFEAEKYSQFWKKK</sequence>
<dbReference type="STRING" id="244447.ENSCSEP00000030500"/>
<reference evidence="2 3" key="1">
    <citation type="journal article" date="2014" name="Nat. Genet.">
        <title>Whole-genome sequence of a flatfish provides insights into ZW sex chromosome evolution and adaptation to a benthic lifestyle.</title>
        <authorList>
            <person name="Chen S."/>
            <person name="Zhang G."/>
            <person name="Shao C."/>
            <person name="Huang Q."/>
            <person name="Liu G."/>
            <person name="Zhang P."/>
            <person name="Song W."/>
            <person name="An N."/>
            <person name="Chalopin D."/>
            <person name="Volff J.N."/>
            <person name="Hong Y."/>
            <person name="Li Q."/>
            <person name="Sha Z."/>
            <person name="Zhou H."/>
            <person name="Xie M."/>
            <person name="Yu Q."/>
            <person name="Liu Y."/>
            <person name="Xiang H."/>
            <person name="Wang N."/>
            <person name="Wu K."/>
            <person name="Yang C."/>
            <person name="Zhou Q."/>
            <person name="Liao X."/>
            <person name="Yang L."/>
            <person name="Hu Q."/>
            <person name="Zhang J."/>
            <person name="Meng L."/>
            <person name="Jin L."/>
            <person name="Tian Y."/>
            <person name="Lian J."/>
            <person name="Yang J."/>
            <person name="Miao G."/>
            <person name="Liu S."/>
            <person name="Liang Z."/>
            <person name="Yan F."/>
            <person name="Li Y."/>
            <person name="Sun B."/>
            <person name="Zhang H."/>
            <person name="Zhang J."/>
            <person name="Zhu Y."/>
            <person name="Du M."/>
            <person name="Zhao Y."/>
            <person name="Schartl M."/>
            <person name="Tang Q."/>
            <person name="Wang J."/>
        </authorList>
    </citation>
    <scope>NUCLEOTIDE SEQUENCE</scope>
</reference>
<feature type="signal peptide" evidence="1">
    <location>
        <begin position="1"/>
        <end position="18"/>
    </location>
</feature>